<feature type="domain" description="AMP-binding enzyme C-terminal" evidence="4">
    <location>
        <begin position="431"/>
        <end position="507"/>
    </location>
</feature>
<dbReference type="InterPro" id="IPR025110">
    <property type="entry name" value="AMP-bd_C"/>
</dbReference>
<evidence type="ECO:0000259" key="3">
    <source>
        <dbReference type="Pfam" id="PF00501"/>
    </source>
</evidence>
<dbReference type="Pfam" id="PF00501">
    <property type="entry name" value="AMP-binding"/>
    <property type="match status" value="1"/>
</dbReference>
<protein>
    <submittedName>
        <fullName evidence="5">Acyl-CoA synthetase</fullName>
    </submittedName>
</protein>
<dbReference type="Pfam" id="PF13193">
    <property type="entry name" value="AMP-binding_C"/>
    <property type="match status" value="1"/>
</dbReference>
<dbReference type="InterPro" id="IPR042099">
    <property type="entry name" value="ANL_N_sf"/>
</dbReference>
<evidence type="ECO:0000313" key="6">
    <source>
        <dbReference type="Proteomes" id="UP000198348"/>
    </source>
</evidence>
<dbReference type="GO" id="GO:0031956">
    <property type="term" value="F:medium-chain fatty acid-CoA ligase activity"/>
    <property type="evidence" value="ECO:0007669"/>
    <property type="project" value="TreeGrafter"/>
</dbReference>
<dbReference type="AlphaFoldDB" id="A0A239AAQ2"/>
<name>A0A239AAQ2_9PSEU</name>
<feature type="domain" description="AMP-dependent synthetase/ligase" evidence="3">
    <location>
        <begin position="12"/>
        <end position="379"/>
    </location>
</feature>
<dbReference type="PANTHER" id="PTHR43201:SF5">
    <property type="entry name" value="MEDIUM-CHAIN ACYL-COA LIGASE ACSF2, MITOCHONDRIAL"/>
    <property type="match status" value="1"/>
</dbReference>
<evidence type="ECO:0000256" key="1">
    <source>
        <dbReference type="ARBA" id="ARBA00006432"/>
    </source>
</evidence>
<dbReference type="OrthoDB" id="9803968at2"/>
<reference evidence="5 6" key="1">
    <citation type="submission" date="2017-06" db="EMBL/GenBank/DDBJ databases">
        <authorList>
            <person name="Kim H.J."/>
            <person name="Triplett B.A."/>
        </authorList>
    </citation>
    <scope>NUCLEOTIDE SEQUENCE [LARGE SCALE GENOMIC DNA]</scope>
    <source>
        <strain evidence="5 6">DSM 45207</strain>
    </source>
</reference>
<gene>
    <name evidence="5" type="ORF">SAMN06265360_1354</name>
</gene>
<dbReference type="InterPro" id="IPR045851">
    <property type="entry name" value="AMP-bd_C_sf"/>
</dbReference>
<keyword evidence="6" id="KW-1185">Reference proteome</keyword>
<evidence type="ECO:0000256" key="2">
    <source>
        <dbReference type="ARBA" id="ARBA00022598"/>
    </source>
</evidence>
<dbReference type="SUPFAM" id="SSF56801">
    <property type="entry name" value="Acetyl-CoA synthetase-like"/>
    <property type="match status" value="1"/>
</dbReference>
<keyword evidence="2" id="KW-0436">Ligase</keyword>
<dbReference type="Proteomes" id="UP000198348">
    <property type="component" value="Unassembled WGS sequence"/>
</dbReference>
<comment type="similarity">
    <text evidence="1">Belongs to the ATP-dependent AMP-binding enzyme family.</text>
</comment>
<sequence>MSVERAGDLTAAAAQRWGQREFARIGDESLSFSDLRQWSDAIAADLVARGVGPGERVMMLLVNRLEVLAVSAAAWRIGAIAVPVVAIYRAHEIGQIVADARPAAIVTSASLGSRRLAGELDSCLADAGVVPDARYLVDKDEAIAGWTLLPAPTAEPDRAVTLSEPSAPGEECLRLYTSGSTSAPKGVRLDSNAVIFGGRQFHDRLSIDDSDVGLALAPVAHIAGLLASLLVPLTCGASVVVLPKWDVQKAVALIHEHRITWSLGAAVFLKDMVEEYERRRSEGLHVLTHFISGGANTSPDLIERADALGMWAARAYGMTEAAGVIAIAPRGSSLERRASWDGKLADNTEARIIDATGDALPFETEGTITVRGTQLLIGYTDPDINTASFEADGWFDTGDLGMVSADGWVRITGRTKDIINRGGEKFSSVDIEHVLHRHPDIATAAVLAVPNERLGESVCAFIVPRTEAESPTSEKLTEFLLDEQLAKAKVPTEWHIVEEIPTTASGKVQKHLLRAHRDDLDPNA</sequence>
<dbReference type="GO" id="GO:0006631">
    <property type="term" value="P:fatty acid metabolic process"/>
    <property type="evidence" value="ECO:0007669"/>
    <property type="project" value="TreeGrafter"/>
</dbReference>
<dbReference type="InterPro" id="IPR000873">
    <property type="entry name" value="AMP-dep_synth/lig_dom"/>
</dbReference>
<evidence type="ECO:0000313" key="5">
    <source>
        <dbReference type="EMBL" id="SNR92705.1"/>
    </source>
</evidence>
<proteinExistence type="inferred from homology"/>
<accession>A0A239AAQ2</accession>
<dbReference type="Gene3D" id="3.30.300.30">
    <property type="match status" value="1"/>
</dbReference>
<dbReference type="PANTHER" id="PTHR43201">
    <property type="entry name" value="ACYL-COA SYNTHETASE"/>
    <property type="match status" value="1"/>
</dbReference>
<organism evidence="5 6">
    <name type="scientific">Haloechinothrix alba</name>
    <dbReference type="NCBI Taxonomy" id="664784"/>
    <lineage>
        <taxon>Bacteria</taxon>
        <taxon>Bacillati</taxon>
        <taxon>Actinomycetota</taxon>
        <taxon>Actinomycetes</taxon>
        <taxon>Pseudonocardiales</taxon>
        <taxon>Pseudonocardiaceae</taxon>
        <taxon>Haloechinothrix</taxon>
    </lineage>
</organism>
<evidence type="ECO:0000259" key="4">
    <source>
        <dbReference type="Pfam" id="PF13193"/>
    </source>
</evidence>
<dbReference type="RefSeq" id="WP_089303389.1">
    <property type="nucleotide sequence ID" value="NZ_FZNW01000035.1"/>
</dbReference>
<dbReference type="Gene3D" id="3.40.50.12780">
    <property type="entry name" value="N-terminal domain of ligase-like"/>
    <property type="match status" value="1"/>
</dbReference>
<dbReference type="EMBL" id="FZNW01000035">
    <property type="protein sequence ID" value="SNR92705.1"/>
    <property type="molecule type" value="Genomic_DNA"/>
</dbReference>